<gene>
    <name evidence="6" type="ORF">DX116_00135</name>
</gene>
<dbReference type="PROSITE" id="PS50893">
    <property type="entry name" value="ABC_TRANSPORTER_2"/>
    <property type="match status" value="1"/>
</dbReference>
<name>A0A371P871_9ACTN</name>
<dbReference type="Gene3D" id="3.40.50.300">
    <property type="entry name" value="P-loop containing nucleotide triphosphate hydrolases"/>
    <property type="match status" value="1"/>
</dbReference>
<dbReference type="InterPro" id="IPR017871">
    <property type="entry name" value="ABC_transporter-like_CS"/>
</dbReference>
<feature type="domain" description="ABC transporter" evidence="5">
    <location>
        <begin position="5"/>
        <end position="235"/>
    </location>
</feature>
<dbReference type="PANTHER" id="PTHR43335:SF2">
    <property type="entry name" value="ABC TRANSPORTER, ATP-BINDING PROTEIN"/>
    <property type="match status" value="1"/>
</dbReference>
<dbReference type="InterPro" id="IPR027417">
    <property type="entry name" value="P-loop_NTPase"/>
</dbReference>
<keyword evidence="2" id="KW-0813">Transport</keyword>
<evidence type="ECO:0000256" key="2">
    <source>
        <dbReference type="ARBA" id="ARBA00022448"/>
    </source>
</evidence>
<accession>A0A371P871</accession>
<evidence type="ECO:0000256" key="3">
    <source>
        <dbReference type="ARBA" id="ARBA00022741"/>
    </source>
</evidence>
<evidence type="ECO:0000259" key="5">
    <source>
        <dbReference type="PROSITE" id="PS50893"/>
    </source>
</evidence>
<protein>
    <submittedName>
        <fullName evidence="6">ATP-binding cassette domain-containing protein</fullName>
    </submittedName>
</protein>
<keyword evidence="3" id="KW-0547">Nucleotide-binding</keyword>
<dbReference type="PROSITE" id="PS00211">
    <property type="entry name" value="ABC_TRANSPORTER_1"/>
    <property type="match status" value="1"/>
</dbReference>
<dbReference type="InterPro" id="IPR003439">
    <property type="entry name" value="ABC_transporter-like_ATP-bd"/>
</dbReference>
<proteinExistence type="inferred from homology"/>
<dbReference type="InterPro" id="IPR003593">
    <property type="entry name" value="AAA+_ATPase"/>
</dbReference>
<evidence type="ECO:0000313" key="7">
    <source>
        <dbReference type="Proteomes" id="UP000265581"/>
    </source>
</evidence>
<dbReference type="AlphaFoldDB" id="A0A371P871"/>
<sequence>MTSVLEVRSLSVERGREEILHDISFVAGAGALGLLGVNGAGKSTLLRSLAGLLPPRSGSVLIDGADVYEGRRRAAASRQVALVPQDFDFPGTFTVREFLCHMAWMRAVPRRSSAARVDAALEAVDLQRQAGRRLNTLSGGMARRAAIAQALLADPAVLLLDESTTGLDPVQRAEIRLLLRSLAASRCVVLASHIVEDIEQLATRVAVLHHGRLLFDGATADVAGPSGDPARAGGLEAGFISLIGGDTA</sequence>
<dbReference type="PANTHER" id="PTHR43335">
    <property type="entry name" value="ABC TRANSPORTER, ATP-BINDING PROTEIN"/>
    <property type="match status" value="1"/>
</dbReference>
<dbReference type="GO" id="GO:0005524">
    <property type="term" value="F:ATP binding"/>
    <property type="evidence" value="ECO:0007669"/>
    <property type="project" value="UniProtKB-KW"/>
</dbReference>
<dbReference type="Pfam" id="PF00005">
    <property type="entry name" value="ABC_tran"/>
    <property type="match status" value="1"/>
</dbReference>
<keyword evidence="4 6" id="KW-0067">ATP-binding</keyword>
<comment type="caution">
    <text evidence="6">The sequence shown here is derived from an EMBL/GenBank/DDBJ whole genome shotgun (WGS) entry which is preliminary data.</text>
</comment>
<comment type="similarity">
    <text evidence="1">Belongs to the ABC transporter superfamily.</text>
</comment>
<evidence type="ECO:0000313" key="6">
    <source>
        <dbReference type="EMBL" id="REK72102.1"/>
    </source>
</evidence>
<dbReference type="EMBL" id="QUBR01000001">
    <property type="protein sequence ID" value="REK72102.1"/>
    <property type="molecule type" value="Genomic_DNA"/>
</dbReference>
<dbReference type="Proteomes" id="UP000265581">
    <property type="component" value="Unassembled WGS sequence"/>
</dbReference>
<keyword evidence="7" id="KW-1185">Reference proteome</keyword>
<dbReference type="SMART" id="SM00382">
    <property type="entry name" value="AAA"/>
    <property type="match status" value="1"/>
</dbReference>
<evidence type="ECO:0000256" key="1">
    <source>
        <dbReference type="ARBA" id="ARBA00005417"/>
    </source>
</evidence>
<organism evidence="6 7">
    <name type="scientific">Aeromicrobium endophyticum</name>
    <dbReference type="NCBI Taxonomy" id="2292704"/>
    <lineage>
        <taxon>Bacteria</taxon>
        <taxon>Bacillati</taxon>
        <taxon>Actinomycetota</taxon>
        <taxon>Actinomycetes</taxon>
        <taxon>Propionibacteriales</taxon>
        <taxon>Nocardioidaceae</taxon>
        <taxon>Aeromicrobium</taxon>
    </lineage>
</organism>
<dbReference type="GO" id="GO:0016887">
    <property type="term" value="F:ATP hydrolysis activity"/>
    <property type="evidence" value="ECO:0007669"/>
    <property type="project" value="InterPro"/>
</dbReference>
<dbReference type="SUPFAM" id="SSF52540">
    <property type="entry name" value="P-loop containing nucleoside triphosphate hydrolases"/>
    <property type="match status" value="1"/>
</dbReference>
<reference evidence="6 7" key="1">
    <citation type="submission" date="2018-08" db="EMBL/GenBank/DDBJ databases">
        <title>Aeromicrobium sp. M2KJ-4, whole genome shotgun sequence.</title>
        <authorList>
            <person name="Tuo L."/>
        </authorList>
    </citation>
    <scope>NUCLEOTIDE SEQUENCE [LARGE SCALE GENOMIC DNA]</scope>
    <source>
        <strain evidence="6 7">M2KJ-4</strain>
    </source>
</reference>
<evidence type="ECO:0000256" key="4">
    <source>
        <dbReference type="ARBA" id="ARBA00022840"/>
    </source>
</evidence>